<gene>
    <name evidence="2" type="ORF">FNAPI_12314</name>
</gene>
<keyword evidence="3" id="KW-1185">Reference proteome</keyword>
<dbReference type="AlphaFoldDB" id="A0A8H5MLK5"/>
<evidence type="ECO:0000313" key="3">
    <source>
        <dbReference type="Proteomes" id="UP000574317"/>
    </source>
</evidence>
<feature type="region of interest" description="Disordered" evidence="1">
    <location>
        <begin position="1"/>
        <end position="22"/>
    </location>
</feature>
<evidence type="ECO:0000256" key="1">
    <source>
        <dbReference type="SAM" id="MobiDB-lite"/>
    </source>
</evidence>
<sequence>METTTSSRSAPQLSTEEDRRNEEIRNRYFERKRHTLMPDFLKSMLVASIEKHMAEYTVEFLDNNQRLHVVLPPGNYLRLDTRCVARRDLEKAMHKTNLSKFFEEGKPLRSQNLEMLANITKRLVEDHVALEAARREGSFPCDSKSVESAVVASSQTVLASVSPYIIITNHPLYPARSTPLNRPLYKLSTYPISTKPTMHSPDSEEVQKNRKEINKELDQAYRHYYYVRNRNVPLTPEAMDALEFFIQEHMAKFKVEFYDNDERIHITLPKVQDRIACVGYFRITRELQAALDVTKISTYFVMDTARCYKTIIQELKRILWQTQKRHQKCGGLGRDIEHQQEILSAFELGLNELLGGPWG</sequence>
<name>A0A8H5MLK5_9HYPO</name>
<organism evidence="2 3">
    <name type="scientific">Fusarium napiforme</name>
    <dbReference type="NCBI Taxonomy" id="42672"/>
    <lineage>
        <taxon>Eukaryota</taxon>
        <taxon>Fungi</taxon>
        <taxon>Dikarya</taxon>
        <taxon>Ascomycota</taxon>
        <taxon>Pezizomycotina</taxon>
        <taxon>Sordariomycetes</taxon>
        <taxon>Hypocreomycetidae</taxon>
        <taxon>Hypocreales</taxon>
        <taxon>Nectriaceae</taxon>
        <taxon>Fusarium</taxon>
        <taxon>Fusarium fujikuroi species complex</taxon>
    </lineage>
</organism>
<accession>A0A8H5MLK5</accession>
<feature type="compositionally biased region" description="Polar residues" evidence="1">
    <location>
        <begin position="1"/>
        <end position="14"/>
    </location>
</feature>
<evidence type="ECO:0000313" key="2">
    <source>
        <dbReference type="EMBL" id="KAF5534576.1"/>
    </source>
</evidence>
<proteinExistence type="predicted"/>
<protein>
    <submittedName>
        <fullName evidence="2">Uncharacterized protein</fullName>
    </submittedName>
</protein>
<dbReference type="EMBL" id="JAAOAO010000627">
    <property type="protein sequence ID" value="KAF5534576.1"/>
    <property type="molecule type" value="Genomic_DNA"/>
</dbReference>
<dbReference type="Proteomes" id="UP000574317">
    <property type="component" value="Unassembled WGS sequence"/>
</dbReference>
<comment type="caution">
    <text evidence="2">The sequence shown here is derived from an EMBL/GenBank/DDBJ whole genome shotgun (WGS) entry which is preliminary data.</text>
</comment>
<reference evidence="2 3" key="1">
    <citation type="submission" date="2020-05" db="EMBL/GenBank/DDBJ databases">
        <title>Identification and distribution of gene clusters putatively required for synthesis of sphingolipid metabolism inhibitors in phylogenetically diverse species of the filamentous fungus Fusarium.</title>
        <authorList>
            <person name="Kim H.-S."/>
            <person name="Busman M."/>
            <person name="Brown D.W."/>
            <person name="Divon H."/>
            <person name="Uhlig S."/>
            <person name="Proctor R.H."/>
        </authorList>
    </citation>
    <scope>NUCLEOTIDE SEQUENCE [LARGE SCALE GENOMIC DNA]</scope>
    <source>
        <strain evidence="2 3">NRRL 25196</strain>
    </source>
</reference>